<sequence>MAAGNAAPDFSVAGKVVLISGGTGGIGMAFANAFAACGATPILTDLKPPPEGTPFRYEPLDVRDDAAVRALAAKIERLDVLIHCAGRLIRHEEHQPEVFADIVNIHLTGNMRLATAFRPHLARTKGCLINIGSMYSYFGAAMIPAYAAAKTAIVGLTKSLAVAYAEDGIRVNAIAPGWIRTEISRRGREEPAFNEKVMARLPTKRWSEPEELAGTAVFLASPAAQLVNGVTIPVDGGYVAS</sequence>
<dbReference type="PROSITE" id="PS00061">
    <property type="entry name" value="ADH_SHORT"/>
    <property type="match status" value="1"/>
</dbReference>
<dbReference type="OrthoDB" id="7375193at2"/>
<dbReference type="GO" id="GO:0016616">
    <property type="term" value="F:oxidoreductase activity, acting on the CH-OH group of donors, NAD or NADP as acceptor"/>
    <property type="evidence" value="ECO:0007669"/>
    <property type="project" value="TreeGrafter"/>
</dbReference>
<gene>
    <name evidence="2" type="ORF">DFH01_18670</name>
</gene>
<dbReference type="EMBL" id="QGNA01000004">
    <property type="protein sequence ID" value="PWS35619.1"/>
    <property type="molecule type" value="Genomic_DNA"/>
</dbReference>
<dbReference type="Gene3D" id="3.40.50.720">
    <property type="entry name" value="NAD(P)-binding Rossmann-like Domain"/>
    <property type="match status" value="1"/>
</dbReference>
<reference evidence="3" key="1">
    <citation type="submission" date="2018-05" db="EMBL/GenBank/DDBJ databases">
        <authorList>
            <person name="Du Z."/>
            <person name="Wang X."/>
        </authorList>
    </citation>
    <scope>NUCLEOTIDE SEQUENCE [LARGE SCALE GENOMIC DNA]</scope>
    <source>
        <strain evidence="3">CQN31</strain>
    </source>
</reference>
<dbReference type="PRINTS" id="PR00080">
    <property type="entry name" value="SDRFAMILY"/>
</dbReference>
<proteinExistence type="inferred from homology"/>
<accession>A0A317FCE1</accession>
<dbReference type="AlphaFoldDB" id="A0A317FCE1"/>
<dbReference type="PRINTS" id="PR00081">
    <property type="entry name" value="GDHRDH"/>
</dbReference>
<dbReference type="SUPFAM" id="SSF51735">
    <property type="entry name" value="NAD(P)-binding Rossmann-fold domains"/>
    <property type="match status" value="1"/>
</dbReference>
<organism evidence="2 3">
    <name type="scientific">Falsiroseomonas bella</name>
    <dbReference type="NCBI Taxonomy" id="2184016"/>
    <lineage>
        <taxon>Bacteria</taxon>
        <taxon>Pseudomonadati</taxon>
        <taxon>Pseudomonadota</taxon>
        <taxon>Alphaproteobacteria</taxon>
        <taxon>Acetobacterales</taxon>
        <taxon>Roseomonadaceae</taxon>
        <taxon>Falsiroseomonas</taxon>
    </lineage>
</organism>
<dbReference type="RefSeq" id="WP_109871985.1">
    <property type="nucleotide sequence ID" value="NZ_QGNA01000004.1"/>
</dbReference>
<evidence type="ECO:0000313" key="2">
    <source>
        <dbReference type="EMBL" id="PWS35619.1"/>
    </source>
</evidence>
<dbReference type="InterPro" id="IPR020904">
    <property type="entry name" value="Sc_DH/Rdtase_CS"/>
</dbReference>
<dbReference type="PANTHER" id="PTHR42760">
    <property type="entry name" value="SHORT-CHAIN DEHYDROGENASES/REDUCTASES FAMILY MEMBER"/>
    <property type="match status" value="1"/>
</dbReference>
<evidence type="ECO:0000256" key="1">
    <source>
        <dbReference type="ARBA" id="ARBA00006484"/>
    </source>
</evidence>
<dbReference type="FunFam" id="3.40.50.720:FF:000084">
    <property type="entry name" value="Short-chain dehydrogenase reductase"/>
    <property type="match status" value="1"/>
</dbReference>
<comment type="caution">
    <text evidence="2">The sequence shown here is derived from an EMBL/GenBank/DDBJ whole genome shotgun (WGS) entry which is preliminary data.</text>
</comment>
<dbReference type="InterPro" id="IPR036291">
    <property type="entry name" value="NAD(P)-bd_dom_sf"/>
</dbReference>
<evidence type="ECO:0000313" key="3">
    <source>
        <dbReference type="Proteomes" id="UP000245765"/>
    </source>
</evidence>
<dbReference type="Pfam" id="PF13561">
    <property type="entry name" value="adh_short_C2"/>
    <property type="match status" value="1"/>
</dbReference>
<comment type="similarity">
    <text evidence="1">Belongs to the short-chain dehydrogenases/reductases (SDR) family.</text>
</comment>
<protein>
    <submittedName>
        <fullName evidence="2">Short-chain dehydrogenase</fullName>
    </submittedName>
</protein>
<dbReference type="InterPro" id="IPR002347">
    <property type="entry name" value="SDR_fam"/>
</dbReference>
<name>A0A317FCE1_9PROT</name>
<keyword evidence="3" id="KW-1185">Reference proteome</keyword>
<dbReference type="Proteomes" id="UP000245765">
    <property type="component" value="Unassembled WGS sequence"/>
</dbReference>